<dbReference type="PROSITE" id="PS52016">
    <property type="entry name" value="TONB_DEPENDENT_REC_3"/>
    <property type="match status" value="1"/>
</dbReference>
<dbReference type="SUPFAM" id="SSF56935">
    <property type="entry name" value="Porins"/>
    <property type="match status" value="1"/>
</dbReference>
<evidence type="ECO:0000256" key="7">
    <source>
        <dbReference type="ARBA" id="ARBA00023065"/>
    </source>
</evidence>
<dbReference type="PROSITE" id="PS00430">
    <property type="entry name" value="TONB_DEPENDENT_REC_1"/>
    <property type="match status" value="1"/>
</dbReference>
<dbReference type="Pfam" id="PF07715">
    <property type="entry name" value="Plug"/>
    <property type="match status" value="1"/>
</dbReference>
<evidence type="ECO:0000256" key="3">
    <source>
        <dbReference type="ARBA" id="ARBA00022452"/>
    </source>
</evidence>
<evidence type="ECO:0000256" key="9">
    <source>
        <dbReference type="ARBA" id="ARBA00023136"/>
    </source>
</evidence>
<dbReference type="InterPro" id="IPR012910">
    <property type="entry name" value="Plug_dom"/>
</dbReference>
<comment type="caution">
    <text evidence="17">The sequence shown here is derived from an EMBL/GenBank/DDBJ whole genome shotgun (WGS) entry which is preliminary data.</text>
</comment>
<dbReference type="InterPro" id="IPR036942">
    <property type="entry name" value="Beta-barrel_TonB_sf"/>
</dbReference>
<evidence type="ECO:0000256" key="10">
    <source>
        <dbReference type="ARBA" id="ARBA00023237"/>
    </source>
</evidence>
<evidence type="ECO:0000259" key="16">
    <source>
        <dbReference type="Pfam" id="PF07715"/>
    </source>
</evidence>
<keyword evidence="3 11" id="KW-1134">Transmembrane beta strand</keyword>
<evidence type="ECO:0000256" key="14">
    <source>
        <dbReference type="SAM" id="SignalP"/>
    </source>
</evidence>
<evidence type="ECO:0000256" key="5">
    <source>
        <dbReference type="ARBA" id="ARBA00022692"/>
    </source>
</evidence>
<dbReference type="PANTHER" id="PTHR32552">
    <property type="entry name" value="FERRICHROME IRON RECEPTOR-RELATED"/>
    <property type="match status" value="1"/>
</dbReference>
<dbReference type="Pfam" id="PF00593">
    <property type="entry name" value="TonB_dep_Rec_b-barrel"/>
    <property type="match status" value="1"/>
</dbReference>
<evidence type="ECO:0000256" key="2">
    <source>
        <dbReference type="ARBA" id="ARBA00022448"/>
    </source>
</evidence>
<keyword evidence="17" id="KW-0675">Receptor</keyword>
<keyword evidence="4" id="KW-0410">Iron transport</keyword>
<keyword evidence="18" id="KW-1185">Reference proteome</keyword>
<comment type="subcellular location">
    <subcellularLocation>
        <location evidence="1 11">Cell outer membrane</location>
        <topology evidence="1 11">Multi-pass membrane protein</topology>
    </subcellularLocation>
</comment>
<dbReference type="CDD" id="cd01347">
    <property type="entry name" value="ligand_gated_channel"/>
    <property type="match status" value="1"/>
</dbReference>
<protein>
    <submittedName>
        <fullName evidence="17">TonB-dependent receptor</fullName>
    </submittedName>
</protein>
<feature type="short sequence motif" description="TonB box" evidence="12">
    <location>
        <begin position="63"/>
        <end position="69"/>
    </location>
</feature>
<feature type="signal peptide" evidence="14">
    <location>
        <begin position="1"/>
        <end position="38"/>
    </location>
</feature>
<sequence>MAEQTQAQRQPEAGRVFKRTFSSLLIGLCVLGAGNAAAAEEKVADDKVAEGNQKETETAVDNTMIVTGEKTNRSIYDTGSSVKVYDKDAIDSLPHAVEIRDIMQMIPNITDVGPGNDLPTIRGLDGSGPATGATAFFTGSRPRINMSVDGRSLSYNEMAFGSQSLWDVDRTEVFLGPQSYVQGRNAIAGAVVMTTRDPSFEWESAVKGGIGNQHASQTAAMVSGPLIEDELAFRVSLDRQRRQSTVDLIDYDPYPGKVKQVETNTARMKLLYNPSSLRELSTKLTVNHFDSIAPQNEALSPETNTVARYDRRRPVFQNQYNSTIWDISWDQSEQLRLSNKALYTAFNQHRHTYASNVSANVDGHEFQMSPLVNFATEDNVWRGLAGLNYFTASQDEDVYLYGGSFFKDETKTSSAFAELTYALTEQVDVTASSRLEREHRRRVGSGGASAVNFDETYNVFLPKLDVAWKPIEGQTFGAKIARGYNAGGAGITFATPVVTYTYDPEYVWNYELYTRHHINAADLDLTSNVFYNDYKNMQLPYTLSSGSSIIDNADKVVTYGAEFGAIWKPSIDFEMNTSVGLLKTKIKEFNGSTNEGNVLPRAPGYTANVGAKYMLLPGVELSGNVKFSGSYYSAYDNDNRGRISPYWVSNAQLAYTFKYGRATLYAQNLFDNDHSLSISSNDRNTPITLRERAIGTTLELNF</sequence>
<evidence type="ECO:0000313" key="18">
    <source>
        <dbReference type="Proteomes" id="UP000239181"/>
    </source>
</evidence>
<accession>A0A2S9IA10</accession>
<evidence type="ECO:0000256" key="11">
    <source>
        <dbReference type="PROSITE-ProRule" id="PRU01360"/>
    </source>
</evidence>
<dbReference type="OrthoDB" id="127311at2"/>
<dbReference type="Gene3D" id="2.40.170.20">
    <property type="entry name" value="TonB-dependent receptor, beta-barrel domain"/>
    <property type="match status" value="1"/>
</dbReference>
<dbReference type="RefSeq" id="WP_105593679.1">
    <property type="nucleotide sequence ID" value="NZ_PDET01000010.1"/>
</dbReference>
<feature type="domain" description="TonB-dependent receptor-like beta-barrel" evidence="15">
    <location>
        <begin position="307"/>
        <end position="669"/>
    </location>
</feature>
<keyword evidence="2 11" id="KW-0813">Transport</keyword>
<organism evidence="17 18">
    <name type="scientific">Pantoea coffeiphila</name>
    <dbReference type="NCBI Taxonomy" id="1465635"/>
    <lineage>
        <taxon>Bacteria</taxon>
        <taxon>Pseudomonadati</taxon>
        <taxon>Pseudomonadota</taxon>
        <taxon>Gammaproteobacteria</taxon>
        <taxon>Enterobacterales</taxon>
        <taxon>Erwiniaceae</taxon>
        <taxon>Pantoea</taxon>
    </lineage>
</organism>
<proteinExistence type="inferred from homology"/>
<evidence type="ECO:0000256" key="13">
    <source>
        <dbReference type="RuleBase" id="RU003357"/>
    </source>
</evidence>
<evidence type="ECO:0000256" key="8">
    <source>
        <dbReference type="ARBA" id="ARBA00023077"/>
    </source>
</evidence>
<keyword evidence="14" id="KW-0732">Signal</keyword>
<evidence type="ECO:0000259" key="15">
    <source>
        <dbReference type="Pfam" id="PF00593"/>
    </source>
</evidence>
<dbReference type="PANTHER" id="PTHR32552:SF81">
    <property type="entry name" value="TONB-DEPENDENT OUTER MEMBRANE RECEPTOR"/>
    <property type="match status" value="1"/>
</dbReference>
<dbReference type="AlphaFoldDB" id="A0A2S9IA10"/>
<dbReference type="GO" id="GO:0009279">
    <property type="term" value="C:cell outer membrane"/>
    <property type="evidence" value="ECO:0007669"/>
    <property type="project" value="UniProtKB-SubCell"/>
</dbReference>
<reference evidence="17 18" key="1">
    <citation type="submission" date="2017-10" db="EMBL/GenBank/DDBJ databases">
        <title>Draft genome of two endophytic bacteria isolated from 'guarana' Paullinia cupana (Mart.) Ducke.</title>
        <authorList>
            <person name="Siqueira K.A."/>
            <person name="Liotti R.G."/>
            <person name="Mendes T.A."/>
            <person name="Soares M.A."/>
        </authorList>
    </citation>
    <scope>NUCLEOTIDE SEQUENCE [LARGE SCALE GENOMIC DNA]</scope>
    <source>
        <strain evidence="17 18">342</strain>
    </source>
</reference>
<name>A0A2S9IA10_9GAMM</name>
<dbReference type="InterPro" id="IPR039426">
    <property type="entry name" value="TonB-dep_rcpt-like"/>
</dbReference>
<feature type="domain" description="TonB-dependent receptor plug" evidence="16">
    <location>
        <begin position="76"/>
        <end position="190"/>
    </location>
</feature>
<dbReference type="InterPro" id="IPR000531">
    <property type="entry name" value="Beta-barrel_TonB"/>
</dbReference>
<dbReference type="GO" id="GO:0006826">
    <property type="term" value="P:iron ion transport"/>
    <property type="evidence" value="ECO:0007669"/>
    <property type="project" value="UniProtKB-KW"/>
</dbReference>
<keyword evidence="6" id="KW-0408">Iron</keyword>
<keyword evidence="10 11" id="KW-0998">Cell outer membrane</keyword>
<dbReference type="EMBL" id="PDET01000010">
    <property type="protein sequence ID" value="PRD14615.1"/>
    <property type="molecule type" value="Genomic_DNA"/>
</dbReference>
<evidence type="ECO:0000313" key="17">
    <source>
        <dbReference type="EMBL" id="PRD14615.1"/>
    </source>
</evidence>
<dbReference type="InterPro" id="IPR010916">
    <property type="entry name" value="TonB_box_CS"/>
</dbReference>
<feature type="chain" id="PRO_5015519058" evidence="14">
    <location>
        <begin position="39"/>
        <end position="702"/>
    </location>
</feature>
<keyword evidence="7" id="KW-0406">Ion transport</keyword>
<evidence type="ECO:0000256" key="4">
    <source>
        <dbReference type="ARBA" id="ARBA00022496"/>
    </source>
</evidence>
<keyword evidence="8 12" id="KW-0798">TonB box</keyword>
<keyword evidence="5 11" id="KW-0812">Transmembrane</keyword>
<evidence type="ECO:0000256" key="6">
    <source>
        <dbReference type="ARBA" id="ARBA00023004"/>
    </source>
</evidence>
<keyword evidence="9 11" id="KW-0472">Membrane</keyword>
<comment type="similarity">
    <text evidence="11 13">Belongs to the TonB-dependent receptor family.</text>
</comment>
<evidence type="ECO:0000256" key="1">
    <source>
        <dbReference type="ARBA" id="ARBA00004571"/>
    </source>
</evidence>
<evidence type="ECO:0000256" key="12">
    <source>
        <dbReference type="PROSITE-ProRule" id="PRU10143"/>
    </source>
</evidence>
<dbReference type="Proteomes" id="UP000239181">
    <property type="component" value="Unassembled WGS sequence"/>
</dbReference>
<gene>
    <name evidence="17" type="ORF">CQW29_15730</name>
</gene>